<gene>
    <name evidence="1" type="ORF">SAMN05421810_11391</name>
</gene>
<accession>A0A1I6AMG4</accession>
<proteinExistence type="predicted"/>
<dbReference type="OrthoDB" id="3697982at2"/>
<dbReference type="AlphaFoldDB" id="A0A1I6AMG4"/>
<evidence type="ECO:0000313" key="2">
    <source>
        <dbReference type="Proteomes" id="UP000198727"/>
    </source>
</evidence>
<dbReference type="EMBL" id="FOWW01000013">
    <property type="protein sequence ID" value="SFQ69894.1"/>
    <property type="molecule type" value="Genomic_DNA"/>
</dbReference>
<name>A0A1I6AMG4_9PSEU</name>
<dbReference type="RefSeq" id="WP_134046390.1">
    <property type="nucleotide sequence ID" value="NZ_FOWW01000013.1"/>
</dbReference>
<keyword evidence="2" id="KW-1185">Reference proteome</keyword>
<evidence type="ECO:0000313" key="1">
    <source>
        <dbReference type="EMBL" id="SFQ69894.1"/>
    </source>
</evidence>
<organism evidence="1 2">
    <name type="scientific">Amycolatopsis arida</name>
    <dbReference type="NCBI Taxonomy" id="587909"/>
    <lineage>
        <taxon>Bacteria</taxon>
        <taxon>Bacillati</taxon>
        <taxon>Actinomycetota</taxon>
        <taxon>Actinomycetes</taxon>
        <taxon>Pseudonocardiales</taxon>
        <taxon>Pseudonocardiaceae</taxon>
        <taxon>Amycolatopsis</taxon>
    </lineage>
</organism>
<dbReference type="Proteomes" id="UP000198727">
    <property type="component" value="Unassembled WGS sequence"/>
</dbReference>
<sequence>MRRPAARLVAPSTRAQDLIPIDIHIQLWDTTPQLNSDDPTLAPLTLRCPSGHLVLGSPTGDATTIPRPS</sequence>
<protein>
    <submittedName>
        <fullName evidence="1">Uncharacterized protein</fullName>
    </submittedName>
</protein>
<reference evidence="2" key="1">
    <citation type="submission" date="2016-10" db="EMBL/GenBank/DDBJ databases">
        <authorList>
            <person name="Varghese N."/>
            <person name="Submissions S."/>
        </authorList>
    </citation>
    <scope>NUCLEOTIDE SEQUENCE [LARGE SCALE GENOMIC DNA]</scope>
    <source>
        <strain evidence="2">CGMCC 4.5579</strain>
    </source>
</reference>